<dbReference type="RefSeq" id="WP_034129131.1">
    <property type="nucleotide sequence ID" value="NZ_JRXU01000028.1"/>
</dbReference>
<dbReference type="GO" id="GO:0008237">
    <property type="term" value="F:metallopeptidase activity"/>
    <property type="evidence" value="ECO:0007669"/>
    <property type="project" value="InterPro"/>
</dbReference>
<reference evidence="2 4" key="2">
    <citation type="submission" date="2018-03" db="EMBL/GenBank/DDBJ databases">
        <title>Blue discolouration in mozzarella cheese caused by Pseudomonas fluorescens.</title>
        <authorList>
            <person name="Chiesa F."/>
            <person name="Dalmasso A."/>
            <person name="Lomonaco S."/>
        </authorList>
    </citation>
    <scope>NUCLEOTIDE SEQUENCE [LARGE SCALE GENOMIC DNA]</scope>
    <source>
        <strain evidence="2 4">11293</strain>
    </source>
</reference>
<comment type="caution">
    <text evidence="1">The sequence shown here is derived from an EMBL/GenBank/DDBJ whole genome shotgun (WGS) entry which is preliminary data.</text>
</comment>
<dbReference type="InterPro" id="IPR024079">
    <property type="entry name" value="MetalloPept_cat_dom_sf"/>
</dbReference>
<name>A0A109LIT7_PSEFL</name>
<dbReference type="PATRIC" id="fig|294.194.peg.1422"/>
<protein>
    <recommendedName>
        <fullName evidence="5">Reprolysin-like metallo-peptidase family M12B</fullName>
    </recommendedName>
</protein>
<organism evidence="1 3">
    <name type="scientific">Pseudomonas fluorescens</name>
    <dbReference type="NCBI Taxonomy" id="294"/>
    <lineage>
        <taxon>Bacteria</taxon>
        <taxon>Pseudomonadati</taxon>
        <taxon>Pseudomonadota</taxon>
        <taxon>Gammaproteobacteria</taxon>
        <taxon>Pseudomonadales</taxon>
        <taxon>Pseudomonadaceae</taxon>
        <taxon>Pseudomonas</taxon>
    </lineage>
</organism>
<sequence>MTKTVERTQKKDITIIAAIHDDVTQTKRKTIYADYFHAVVKELESFAERKINVVFAQGEPQSNMEYKGDVIEVAATRWSAVGAQLLEDMTKEGLETNELTKVLLVTNDKLNDTVLGIASTYGETQGGTYAIASLVSPEVIAHEIGHLLGAKHDDSEVHVKRRWASGLKLLEAWWLFGTWYEDIKTHTYMTPYSSSSTTYTFSPANRQNIKNYLANKD</sequence>
<evidence type="ECO:0000313" key="2">
    <source>
        <dbReference type="EMBL" id="PRW92327.1"/>
    </source>
</evidence>
<accession>A0A109LIT7</accession>
<dbReference type="Proteomes" id="UP000061348">
    <property type="component" value="Unassembled WGS sequence"/>
</dbReference>
<evidence type="ECO:0000313" key="1">
    <source>
        <dbReference type="EMBL" id="KWV88356.1"/>
    </source>
</evidence>
<dbReference type="Gene3D" id="3.40.390.10">
    <property type="entry name" value="Collagenase (Catalytic Domain)"/>
    <property type="match status" value="1"/>
</dbReference>
<gene>
    <name evidence="2" type="ORF">C7A10_15890</name>
    <name evidence="1" type="ORF">PFLmoz3_01251</name>
</gene>
<dbReference type="Proteomes" id="UP000239731">
    <property type="component" value="Unassembled WGS sequence"/>
</dbReference>
<dbReference type="SUPFAM" id="SSF55486">
    <property type="entry name" value="Metalloproteases ('zincins'), catalytic domain"/>
    <property type="match status" value="1"/>
</dbReference>
<evidence type="ECO:0000313" key="3">
    <source>
        <dbReference type="Proteomes" id="UP000061348"/>
    </source>
</evidence>
<dbReference type="EMBL" id="PVUH01000009">
    <property type="protein sequence ID" value="PRW92327.1"/>
    <property type="molecule type" value="Genomic_DNA"/>
</dbReference>
<evidence type="ECO:0000313" key="4">
    <source>
        <dbReference type="Proteomes" id="UP000239731"/>
    </source>
</evidence>
<dbReference type="AlphaFoldDB" id="A0A109LIT7"/>
<evidence type="ECO:0008006" key="5">
    <source>
        <dbReference type="Google" id="ProtNLM"/>
    </source>
</evidence>
<proteinExistence type="predicted"/>
<dbReference type="EMBL" id="LCYA01000052">
    <property type="protein sequence ID" value="KWV88356.1"/>
    <property type="molecule type" value="Genomic_DNA"/>
</dbReference>
<reference evidence="1 3" key="1">
    <citation type="submission" date="2015-05" db="EMBL/GenBank/DDBJ databases">
        <title>A genomic and transcriptomic approach to investigate the blue pigment phenotype in Pseudomonas fluorescens.</title>
        <authorList>
            <person name="Andreani N.A."/>
            <person name="Cardazzo B."/>
        </authorList>
    </citation>
    <scope>NUCLEOTIDE SEQUENCE [LARGE SCALE GENOMIC DNA]</scope>
    <source>
        <strain evidence="1 3">Ps_22</strain>
    </source>
</reference>
<dbReference type="Pfam" id="PF13583">
    <property type="entry name" value="Reprolysin_4"/>
    <property type="match status" value="1"/>
</dbReference>